<organism evidence="1 2">
    <name type="scientific">Cylindrospermum stagnale PCC 7417</name>
    <dbReference type="NCBI Taxonomy" id="56107"/>
    <lineage>
        <taxon>Bacteria</taxon>
        <taxon>Bacillati</taxon>
        <taxon>Cyanobacteriota</taxon>
        <taxon>Cyanophyceae</taxon>
        <taxon>Nostocales</taxon>
        <taxon>Nostocaceae</taxon>
        <taxon>Cylindrospermum</taxon>
    </lineage>
</organism>
<keyword evidence="2" id="KW-1185">Reference proteome</keyword>
<evidence type="ECO:0000313" key="1">
    <source>
        <dbReference type="EMBL" id="AFZ26629.1"/>
    </source>
</evidence>
<reference evidence="1 2" key="1">
    <citation type="submission" date="2012-06" db="EMBL/GenBank/DDBJ databases">
        <title>Finished chromosome of genome of Cylindrospermum stagnale PCC 7417.</title>
        <authorList>
            <consortium name="US DOE Joint Genome Institute"/>
            <person name="Gugger M."/>
            <person name="Coursin T."/>
            <person name="Rippka R."/>
            <person name="Tandeau De Marsac N."/>
            <person name="Huntemann M."/>
            <person name="Wei C.-L."/>
            <person name="Han J."/>
            <person name="Detter J.C."/>
            <person name="Han C."/>
            <person name="Tapia R."/>
            <person name="Chen A."/>
            <person name="Kyrpides N."/>
            <person name="Mavromatis K."/>
            <person name="Markowitz V."/>
            <person name="Szeto E."/>
            <person name="Ivanova N."/>
            <person name="Pagani I."/>
            <person name="Pati A."/>
            <person name="Goodwin L."/>
            <person name="Nordberg H.P."/>
            <person name="Cantor M.N."/>
            <person name="Hua S.X."/>
            <person name="Woyke T."/>
            <person name="Kerfeld C.A."/>
        </authorList>
    </citation>
    <scope>NUCLEOTIDE SEQUENCE [LARGE SCALE GENOMIC DNA]</scope>
    <source>
        <strain evidence="1 2">PCC 7417</strain>
    </source>
</reference>
<dbReference type="KEGG" id="csg:Cylst_4551"/>
<dbReference type="Proteomes" id="UP000010475">
    <property type="component" value="Chromosome"/>
</dbReference>
<accession>K9X3H1</accession>
<dbReference type="RefSeq" id="WP_015209868.1">
    <property type="nucleotide sequence ID" value="NC_019757.1"/>
</dbReference>
<evidence type="ECO:0000313" key="2">
    <source>
        <dbReference type="Proteomes" id="UP000010475"/>
    </source>
</evidence>
<dbReference type="EMBL" id="CP003642">
    <property type="protein sequence ID" value="AFZ26629.1"/>
    <property type="molecule type" value="Genomic_DNA"/>
</dbReference>
<dbReference type="STRING" id="56107.Cylst_4551"/>
<gene>
    <name evidence="1" type="ORF">Cylst_4551</name>
</gene>
<sequence length="210" mass="23928">MTLKLLLLITVFITSLSLLSIFGVQAYCSQSQENYQPKVRTGNSVLDFKSLILASEKKIVDLTNPLELRTYQEFQSIYNNPNIYIDEALAALSSKEFTEQQKKIITLSMQNLKMEASISFSRKVLSLLEEGKLTNSVFENAIFPGYEWSTRWVDYSSSAEVQKILSEILESKAVSEDRKKSIRENMLTGKAKDDVQYLRDIGAIKPKWCS</sequence>
<protein>
    <submittedName>
        <fullName evidence="1">Uncharacterized protein</fullName>
    </submittedName>
</protein>
<dbReference type="AlphaFoldDB" id="K9X3H1"/>
<proteinExistence type="predicted"/>
<name>K9X3H1_9NOST</name>
<dbReference type="HOGENOM" id="CLU_1308414_0_0_3"/>